<sequence>MRLYYLSPKKSPKHSLPVIVCHVMTLQQRRMGNRGIFKVGWERWGLLKEMQQLSVIALWICLTLPPTPSGFKISPVNGMFFN</sequence>
<accession>A0AAV4NNM8</accession>
<name>A0AAV4NNM8_CAEEX</name>
<dbReference type="EMBL" id="BPLR01021030">
    <property type="protein sequence ID" value="GIX85139.1"/>
    <property type="molecule type" value="Genomic_DNA"/>
</dbReference>
<reference evidence="1 2" key="1">
    <citation type="submission" date="2021-06" db="EMBL/GenBank/DDBJ databases">
        <title>Caerostris extrusa draft genome.</title>
        <authorList>
            <person name="Kono N."/>
            <person name="Arakawa K."/>
        </authorList>
    </citation>
    <scope>NUCLEOTIDE SEQUENCE [LARGE SCALE GENOMIC DNA]</scope>
</reference>
<protein>
    <submittedName>
        <fullName evidence="1">Uncharacterized protein</fullName>
    </submittedName>
</protein>
<organism evidence="1 2">
    <name type="scientific">Caerostris extrusa</name>
    <name type="common">Bark spider</name>
    <name type="synonym">Caerostris bankana</name>
    <dbReference type="NCBI Taxonomy" id="172846"/>
    <lineage>
        <taxon>Eukaryota</taxon>
        <taxon>Metazoa</taxon>
        <taxon>Ecdysozoa</taxon>
        <taxon>Arthropoda</taxon>
        <taxon>Chelicerata</taxon>
        <taxon>Arachnida</taxon>
        <taxon>Araneae</taxon>
        <taxon>Araneomorphae</taxon>
        <taxon>Entelegynae</taxon>
        <taxon>Araneoidea</taxon>
        <taxon>Araneidae</taxon>
        <taxon>Caerostris</taxon>
    </lineage>
</organism>
<dbReference type="Proteomes" id="UP001054945">
    <property type="component" value="Unassembled WGS sequence"/>
</dbReference>
<dbReference type="AlphaFoldDB" id="A0AAV4NNM8"/>
<evidence type="ECO:0000313" key="1">
    <source>
        <dbReference type="EMBL" id="GIX85139.1"/>
    </source>
</evidence>
<proteinExistence type="predicted"/>
<evidence type="ECO:0000313" key="2">
    <source>
        <dbReference type="Proteomes" id="UP001054945"/>
    </source>
</evidence>
<gene>
    <name evidence="1" type="ORF">CEXT_220531</name>
</gene>
<comment type="caution">
    <text evidence="1">The sequence shown here is derived from an EMBL/GenBank/DDBJ whole genome shotgun (WGS) entry which is preliminary data.</text>
</comment>
<keyword evidence="2" id="KW-1185">Reference proteome</keyword>